<gene>
    <name evidence="5" type="ORF">H9Q79_03740</name>
</gene>
<feature type="domain" description="DUF4349" evidence="4">
    <location>
        <begin position="89"/>
        <end position="301"/>
    </location>
</feature>
<evidence type="ECO:0000313" key="5">
    <source>
        <dbReference type="EMBL" id="QNM09409.1"/>
    </source>
</evidence>
<dbReference type="Proteomes" id="UP000515860">
    <property type="component" value="Chromosome"/>
</dbReference>
<organism evidence="5 6">
    <name type="scientific">Wansuia hejianensis</name>
    <dbReference type="NCBI Taxonomy" id="2763667"/>
    <lineage>
        <taxon>Bacteria</taxon>
        <taxon>Bacillati</taxon>
        <taxon>Bacillota</taxon>
        <taxon>Clostridia</taxon>
        <taxon>Lachnospirales</taxon>
        <taxon>Lachnospiraceae</taxon>
        <taxon>Wansuia</taxon>
    </lineage>
</organism>
<feature type="signal peptide" evidence="3">
    <location>
        <begin position="1"/>
        <end position="23"/>
    </location>
</feature>
<sequence length="334" mass="36856">MKKNLKIILALLIAILCLFSACGGPYKSTTEARTSTARDAGRSASGYGSEKSAVLESSGASAAETDTGFASSASGSTESSGQPVTDPTRKLVKYQYLTMETKEFDNLNSWIQEHVKSAGGYIENSSVSGTSASSISTRNASYVIRIPADIMDTFITELQGEGTVTYRSENVEDVTLNYMDTESHITALKTEQETLLNMLSQSSDLETLLAIQDRLTDIRYQLENYESQLRLYDNDIEYSTITLDIREVDRETAVEGGSFGSQLKERLSSNFYSLGKGLQSFALWFLGALPFWLLLAALAVITIVIIKLIRKKRTKTTNNRTKAIEQEDRHLPPK</sequence>
<feature type="chain" id="PRO_5038753749" evidence="3">
    <location>
        <begin position="24"/>
        <end position="334"/>
    </location>
</feature>
<name>A0A7G9GF27_9FIRM</name>
<evidence type="ECO:0000259" key="4">
    <source>
        <dbReference type="Pfam" id="PF14257"/>
    </source>
</evidence>
<dbReference type="EMBL" id="CP060635">
    <property type="protein sequence ID" value="QNM09409.1"/>
    <property type="molecule type" value="Genomic_DNA"/>
</dbReference>
<proteinExistence type="predicted"/>
<feature type="region of interest" description="Disordered" evidence="1">
    <location>
        <begin position="65"/>
        <end position="86"/>
    </location>
</feature>
<evidence type="ECO:0000256" key="1">
    <source>
        <dbReference type="SAM" id="MobiDB-lite"/>
    </source>
</evidence>
<keyword evidence="2" id="KW-0812">Transmembrane</keyword>
<accession>A0A7G9GF27</accession>
<dbReference type="AlphaFoldDB" id="A0A7G9GF27"/>
<reference evidence="5 6" key="1">
    <citation type="submission" date="2020-08" db="EMBL/GenBank/DDBJ databases">
        <authorList>
            <person name="Liu C."/>
            <person name="Sun Q."/>
        </authorList>
    </citation>
    <scope>NUCLEOTIDE SEQUENCE [LARGE SCALE GENOMIC DNA]</scope>
    <source>
        <strain evidence="5 6">NSJ-29</strain>
    </source>
</reference>
<feature type="region of interest" description="Disordered" evidence="1">
    <location>
        <begin position="29"/>
        <end position="48"/>
    </location>
</feature>
<evidence type="ECO:0000313" key="6">
    <source>
        <dbReference type="Proteomes" id="UP000515860"/>
    </source>
</evidence>
<feature type="compositionally biased region" description="Low complexity" evidence="1">
    <location>
        <begin position="67"/>
        <end position="81"/>
    </location>
</feature>
<evidence type="ECO:0000256" key="3">
    <source>
        <dbReference type="SAM" id="SignalP"/>
    </source>
</evidence>
<dbReference type="RefSeq" id="WP_118642583.1">
    <property type="nucleotide sequence ID" value="NZ_CP060635.1"/>
</dbReference>
<keyword evidence="3" id="KW-0732">Signal</keyword>
<protein>
    <submittedName>
        <fullName evidence="5">DUF4349 domain-containing protein</fullName>
    </submittedName>
</protein>
<dbReference type="PROSITE" id="PS51257">
    <property type="entry name" value="PROKAR_LIPOPROTEIN"/>
    <property type="match status" value="1"/>
</dbReference>
<keyword evidence="2" id="KW-0472">Membrane</keyword>
<dbReference type="KEGG" id="whj:H9Q79_03740"/>
<dbReference type="Pfam" id="PF14257">
    <property type="entry name" value="DUF4349"/>
    <property type="match status" value="1"/>
</dbReference>
<dbReference type="InterPro" id="IPR025645">
    <property type="entry name" value="DUF4349"/>
</dbReference>
<evidence type="ECO:0000256" key="2">
    <source>
        <dbReference type="SAM" id="Phobius"/>
    </source>
</evidence>
<keyword evidence="6" id="KW-1185">Reference proteome</keyword>
<keyword evidence="2" id="KW-1133">Transmembrane helix</keyword>
<feature type="transmembrane region" description="Helical" evidence="2">
    <location>
        <begin position="281"/>
        <end position="306"/>
    </location>
</feature>